<keyword evidence="1" id="KW-0812">Transmembrane</keyword>
<feature type="transmembrane region" description="Helical" evidence="1">
    <location>
        <begin position="35"/>
        <end position="56"/>
    </location>
</feature>
<keyword evidence="1" id="KW-0472">Membrane</keyword>
<dbReference type="AlphaFoldDB" id="A0A1F7WUR6"/>
<evidence type="ECO:0000313" key="2">
    <source>
        <dbReference type="EMBL" id="OGM06564.1"/>
    </source>
</evidence>
<name>A0A1F7WUR6_9BACT</name>
<sequence>MSDIFGNVTAPPGVSQYGNLIEGGPTYFITNILRFLIVIAGIYALFNMVFAGYAFMSAGDDPKKVAGAWSKIWQSILGLAISAGAFVLAALFGRLLFGDYSALLRLRVFGPN</sequence>
<evidence type="ECO:0000256" key="1">
    <source>
        <dbReference type="SAM" id="Phobius"/>
    </source>
</evidence>
<accession>A0A1F7WUR6</accession>
<feature type="transmembrane region" description="Helical" evidence="1">
    <location>
        <begin position="76"/>
        <end position="97"/>
    </location>
</feature>
<organism evidence="2 3">
    <name type="scientific">Candidatus Woesebacteria bacterium GWC1_42_13</name>
    <dbReference type="NCBI Taxonomy" id="1802475"/>
    <lineage>
        <taxon>Bacteria</taxon>
        <taxon>Candidatus Woeseibacteriota</taxon>
    </lineage>
</organism>
<dbReference type="Proteomes" id="UP000177737">
    <property type="component" value="Unassembled WGS sequence"/>
</dbReference>
<evidence type="ECO:0000313" key="3">
    <source>
        <dbReference type="Proteomes" id="UP000177737"/>
    </source>
</evidence>
<reference evidence="2 3" key="1">
    <citation type="journal article" date="2016" name="Nat. Commun.">
        <title>Thousands of microbial genomes shed light on interconnected biogeochemical processes in an aquifer system.</title>
        <authorList>
            <person name="Anantharaman K."/>
            <person name="Brown C.T."/>
            <person name="Hug L.A."/>
            <person name="Sharon I."/>
            <person name="Castelle C.J."/>
            <person name="Probst A.J."/>
            <person name="Thomas B.C."/>
            <person name="Singh A."/>
            <person name="Wilkins M.J."/>
            <person name="Karaoz U."/>
            <person name="Brodie E.L."/>
            <person name="Williams K.H."/>
            <person name="Hubbard S.S."/>
            <person name="Banfield J.F."/>
        </authorList>
    </citation>
    <scope>NUCLEOTIDE SEQUENCE [LARGE SCALE GENOMIC DNA]</scope>
</reference>
<protein>
    <submittedName>
        <fullName evidence="2">Uncharacterized protein</fullName>
    </submittedName>
</protein>
<gene>
    <name evidence="2" type="ORF">A2129_01600</name>
</gene>
<dbReference type="EMBL" id="MGFN01000023">
    <property type="protein sequence ID" value="OGM06564.1"/>
    <property type="molecule type" value="Genomic_DNA"/>
</dbReference>
<proteinExistence type="predicted"/>
<keyword evidence="1" id="KW-1133">Transmembrane helix</keyword>
<comment type="caution">
    <text evidence="2">The sequence shown here is derived from an EMBL/GenBank/DDBJ whole genome shotgun (WGS) entry which is preliminary data.</text>
</comment>